<gene>
    <name evidence="9" type="ORF">GCM10009802_55080</name>
</gene>
<evidence type="ECO:0000313" key="9">
    <source>
        <dbReference type="EMBL" id="GAA1500105.1"/>
    </source>
</evidence>
<evidence type="ECO:0000313" key="10">
    <source>
        <dbReference type="Proteomes" id="UP001500443"/>
    </source>
</evidence>
<feature type="region of interest" description="Disordered" evidence="6">
    <location>
        <begin position="191"/>
        <end position="210"/>
    </location>
</feature>
<reference evidence="9 10" key="1">
    <citation type="journal article" date="2019" name="Int. J. Syst. Evol. Microbiol.">
        <title>The Global Catalogue of Microorganisms (GCM) 10K type strain sequencing project: providing services to taxonomists for standard genome sequencing and annotation.</title>
        <authorList>
            <consortium name="The Broad Institute Genomics Platform"/>
            <consortium name="The Broad Institute Genome Sequencing Center for Infectious Disease"/>
            <person name="Wu L."/>
            <person name="Ma J."/>
        </authorList>
    </citation>
    <scope>NUCLEOTIDE SEQUENCE [LARGE SCALE GENOMIC DNA]</scope>
    <source>
        <strain evidence="9 10">JCM 15481</strain>
    </source>
</reference>
<dbReference type="InterPro" id="IPR007168">
    <property type="entry name" value="Phageshock_PspC_N"/>
</dbReference>
<feature type="transmembrane region" description="Helical" evidence="7">
    <location>
        <begin position="321"/>
        <end position="339"/>
    </location>
</feature>
<sequence>MTDTSPDADADGRNGAPGDRTAAGARTRTGAGERAGEDAGSPDPGPARPRLRRSRRYKVVGGVCGGLGQYVGMDPVIFRIVLGVLTATGGLGLVAYGFAWLLMPLDGEDDSEGRRLLSGRVEGSALTALLFAVVGCGLFLSVLNTTDTHFFAALLILCLGGAAYWSHHRRAAEEMAADGVPVDDATAHAVADAPPETAPPPVPYSPSWWRDPLTKDGDFPPYLWGPDDDAADEAAAEGPSRTGCRRKTGPSGTGRRGEHEAVGIGGWTFLAAAATCSVVIVATWGAEPLGTTLALGLGGALAVFGAGFTLSAWLGRTGGGTAFWALLTTVLLAGALWLPDTITADWGERTWRPAAVTDVRERYELGSGEAELDLSRLELAPGQRVETTAEVGLGQLEVHVPDDVRVEVHSRVDIGDLHLPPTTHTEPPDDGDIDVSPGQERTTVLEPTADGPDGPAGTMVLDLTVSVGQLEVVRATS</sequence>
<accession>A0ABN1ZJR4</accession>
<feature type="transmembrane region" description="Helical" evidence="7">
    <location>
        <begin position="123"/>
        <end position="143"/>
    </location>
</feature>
<proteinExistence type="predicted"/>
<dbReference type="RefSeq" id="WP_344293342.1">
    <property type="nucleotide sequence ID" value="NZ_BAAAPF010000268.1"/>
</dbReference>
<dbReference type="PANTHER" id="PTHR33885:SF3">
    <property type="entry name" value="PHAGE SHOCK PROTEIN C"/>
    <property type="match status" value="1"/>
</dbReference>
<feature type="region of interest" description="Disordered" evidence="6">
    <location>
        <begin position="415"/>
        <end position="438"/>
    </location>
</feature>
<keyword evidence="2" id="KW-1003">Cell membrane</keyword>
<feature type="domain" description="Phage shock protein PspC N-terminal" evidence="8">
    <location>
        <begin position="50"/>
        <end position="105"/>
    </location>
</feature>
<feature type="region of interest" description="Disordered" evidence="6">
    <location>
        <begin position="1"/>
        <end position="52"/>
    </location>
</feature>
<evidence type="ECO:0000256" key="3">
    <source>
        <dbReference type="ARBA" id="ARBA00022692"/>
    </source>
</evidence>
<evidence type="ECO:0000256" key="5">
    <source>
        <dbReference type="ARBA" id="ARBA00023136"/>
    </source>
</evidence>
<keyword evidence="3 7" id="KW-0812">Transmembrane</keyword>
<protein>
    <submittedName>
        <fullName evidence="9">PspC domain-containing protein</fullName>
    </submittedName>
</protein>
<evidence type="ECO:0000256" key="4">
    <source>
        <dbReference type="ARBA" id="ARBA00022989"/>
    </source>
</evidence>
<evidence type="ECO:0000256" key="7">
    <source>
        <dbReference type="SAM" id="Phobius"/>
    </source>
</evidence>
<dbReference type="InterPro" id="IPR052027">
    <property type="entry name" value="PspC"/>
</dbReference>
<feature type="transmembrane region" description="Helical" evidence="7">
    <location>
        <begin position="149"/>
        <end position="166"/>
    </location>
</feature>
<feature type="compositionally biased region" description="Low complexity" evidence="6">
    <location>
        <begin position="16"/>
        <end position="32"/>
    </location>
</feature>
<evidence type="ECO:0000259" key="8">
    <source>
        <dbReference type="Pfam" id="PF04024"/>
    </source>
</evidence>
<comment type="caution">
    <text evidence="9">The sequence shown here is derived from an EMBL/GenBank/DDBJ whole genome shotgun (WGS) entry which is preliminary data.</text>
</comment>
<dbReference type="Proteomes" id="UP001500443">
    <property type="component" value="Unassembled WGS sequence"/>
</dbReference>
<feature type="transmembrane region" description="Helical" evidence="7">
    <location>
        <begin position="264"/>
        <end position="286"/>
    </location>
</feature>
<comment type="subcellular location">
    <subcellularLocation>
        <location evidence="1">Cell membrane</location>
        <topology evidence="1">Single-pass membrane protein</topology>
    </subcellularLocation>
</comment>
<feature type="region of interest" description="Disordered" evidence="6">
    <location>
        <begin position="228"/>
        <end position="259"/>
    </location>
</feature>
<organism evidence="9 10">
    <name type="scientific">Streptomyces synnematoformans</name>
    <dbReference type="NCBI Taxonomy" id="415721"/>
    <lineage>
        <taxon>Bacteria</taxon>
        <taxon>Bacillati</taxon>
        <taxon>Actinomycetota</taxon>
        <taxon>Actinomycetes</taxon>
        <taxon>Kitasatosporales</taxon>
        <taxon>Streptomycetaceae</taxon>
        <taxon>Streptomyces</taxon>
    </lineage>
</organism>
<keyword evidence="5 7" id="KW-0472">Membrane</keyword>
<evidence type="ECO:0000256" key="2">
    <source>
        <dbReference type="ARBA" id="ARBA00022475"/>
    </source>
</evidence>
<dbReference type="PANTHER" id="PTHR33885">
    <property type="entry name" value="PHAGE SHOCK PROTEIN C"/>
    <property type="match status" value="1"/>
</dbReference>
<keyword evidence="4 7" id="KW-1133">Transmembrane helix</keyword>
<evidence type="ECO:0000256" key="1">
    <source>
        <dbReference type="ARBA" id="ARBA00004162"/>
    </source>
</evidence>
<keyword evidence="10" id="KW-1185">Reference proteome</keyword>
<feature type="transmembrane region" description="Helical" evidence="7">
    <location>
        <begin position="292"/>
        <end position="314"/>
    </location>
</feature>
<dbReference type="EMBL" id="BAAAPF010000268">
    <property type="protein sequence ID" value="GAA1500105.1"/>
    <property type="molecule type" value="Genomic_DNA"/>
</dbReference>
<feature type="transmembrane region" description="Helical" evidence="7">
    <location>
        <begin position="76"/>
        <end position="102"/>
    </location>
</feature>
<evidence type="ECO:0000256" key="6">
    <source>
        <dbReference type="SAM" id="MobiDB-lite"/>
    </source>
</evidence>
<dbReference type="Pfam" id="PF04024">
    <property type="entry name" value="PspC"/>
    <property type="match status" value="1"/>
</dbReference>
<name>A0ABN1ZJR4_9ACTN</name>